<organism evidence="2 3">
    <name type="scientific">Protea cynaroides</name>
    <dbReference type="NCBI Taxonomy" id="273540"/>
    <lineage>
        <taxon>Eukaryota</taxon>
        <taxon>Viridiplantae</taxon>
        <taxon>Streptophyta</taxon>
        <taxon>Embryophyta</taxon>
        <taxon>Tracheophyta</taxon>
        <taxon>Spermatophyta</taxon>
        <taxon>Magnoliopsida</taxon>
        <taxon>Proteales</taxon>
        <taxon>Proteaceae</taxon>
        <taxon>Protea</taxon>
    </lineage>
</organism>
<feature type="compositionally biased region" description="Polar residues" evidence="1">
    <location>
        <begin position="64"/>
        <end position="78"/>
    </location>
</feature>
<name>A0A9Q0H7Q7_9MAGN</name>
<comment type="caution">
    <text evidence="2">The sequence shown here is derived from an EMBL/GenBank/DDBJ whole genome shotgun (WGS) entry which is preliminary data.</text>
</comment>
<evidence type="ECO:0000256" key="1">
    <source>
        <dbReference type="SAM" id="MobiDB-lite"/>
    </source>
</evidence>
<gene>
    <name evidence="2" type="ORF">NE237_026208</name>
</gene>
<dbReference type="AlphaFoldDB" id="A0A9Q0H7Q7"/>
<protein>
    <submittedName>
        <fullName evidence="2">Uncharacterized protein</fullName>
    </submittedName>
</protein>
<keyword evidence="3" id="KW-1185">Reference proteome</keyword>
<evidence type="ECO:0000313" key="2">
    <source>
        <dbReference type="EMBL" id="KAJ4959097.1"/>
    </source>
</evidence>
<accession>A0A9Q0H7Q7</accession>
<evidence type="ECO:0000313" key="3">
    <source>
        <dbReference type="Proteomes" id="UP001141806"/>
    </source>
</evidence>
<feature type="region of interest" description="Disordered" evidence="1">
    <location>
        <begin position="64"/>
        <end position="107"/>
    </location>
</feature>
<reference evidence="2" key="1">
    <citation type="journal article" date="2023" name="Plant J.">
        <title>The genome of the king protea, Protea cynaroides.</title>
        <authorList>
            <person name="Chang J."/>
            <person name="Duong T.A."/>
            <person name="Schoeman C."/>
            <person name="Ma X."/>
            <person name="Roodt D."/>
            <person name="Barker N."/>
            <person name="Li Z."/>
            <person name="Van de Peer Y."/>
            <person name="Mizrachi E."/>
        </authorList>
    </citation>
    <scope>NUCLEOTIDE SEQUENCE</scope>
    <source>
        <tissue evidence="2">Young leaves</tissue>
    </source>
</reference>
<sequence length="224" mass="24082">MVDIKEINRPSRLSGLESVALKALKHGAPVSALEMKNGRSLRECGLQVGILEVGLVSPIVPQASSSADGLNPTATPISTVREGKGSSSISTPKELGSRRHKGLGKKGPEKRPCLILIDPALVVESSRESIPPKDIEAIKGLSDDAFMEHVHMYGIGRSFFSSMMSDNIKGLMEAYSGVMAHRKEVEQAVAAYKAMAKKTTTEHSHIFFYHVEENQTATSLGGRG</sequence>
<dbReference type="EMBL" id="JAMYWD010000010">
    <property type="protein sequence ID" value="KAJ4959097.1"/>
    <property type="molecule type" value="Genomic_DNA"/>
</dbReference>
<proteinExistence type="predicted"/>
<dbReference type="Proteomes" id="UP001141806">
    <property type="component" value="Unassembled WGS sequence"/>
</dbReference>